<protein>
    <submittedName>
        <fullName evidence="8">Aquaporin 9, putative</fullName>
    </submittedName>
</protein>
<dbReference type="Gene3D" id="1.20.1080.10">
    <property type="entry name" value="Glycerol uptake facilitator protein"/>
    <property type="match status" value="1"/>
</dbReference>
<dbReference type="PRINTS" id="PR00783">
    <property type="entry name" value="MINTRINSICP"/>
</dbReference>
<feature type="transmembrane region" description="Helical" evidence="7">
    <location>
        <begin position="12"/>
        <end position="31"/>
    </location>
</feature>
<evidence type="ECO:0000256" key="6">
    <source>
        <dbReference type="RuleBase" id="RU000477"/>
    </source>
</evidence>
<keyword evidence="9" id="KW-1185">Reference proteome</keyword>
<keyword evidence="5 7" id="KW-0472">Membrane</keyword>
<dbReference type="PANTHER" id="PTHR45724:SF13">
    <property type="entry name" value="AQUAPORIN NIP1-1-RELATED"/>
    <property type="match status" value="1"/>
</dbReference>
<dbReference type="GO" id="GO:0015267">
    <property type="term" value="F:channel activity"/>
    <property type="evidence" value="ECO:0007669"/>
    <property type="project" value="InterPro"/>
</dbReference>
<evidence type="ECO:0000256" key="3">
    <source>
        <dbReference type="ARBA" id="ARBA00022692"/>
    </source>
</evidence>
<dbReference type="InterPro" id="IPR023271">
    <property type="entry name" value="Aquaporin-like"/>
</dbReference>
<feature type="transmembrane region" description="Helical" evidence="7">
    <location>
        <begin position="119"/>
        <end position="138"/>
    </location>
</feature>
<keyword evidence="4 7" id="KW-1133">Transmembrane helix</keyword>
<sequence>MVWSHETSELVAEFVGTFLFVLTITLATIGIGSLAPLAIGFMLMAMVFTFGYISGGHFNPAITFATFITRHTPLRKLIRYVIVQVLAGIMSTLYASAIVGLDVPVPTTDTNIVAVWQSLLSELVYTFALACVVLHVAYSRQRTNSFYGFAIGMTLMAAAFSVGGFTGGAFNPAVATGIQLVACFGGNCSPLIFTWMYWVAPMGGAFLGGFAYNLLDTNSRETETAAVPAITH</sequence>
<dbReference type="SUPFAM" id="SSF81338">
    <property type="entry name" value="Aquaporin-like"/>
    <property type="match status" value="1"/>
</dbReference>
<name>A0A0S4KLV5_BODSA</name>
<feature type="transmembrane region" description="Helical" evidence="7">
    <location>
        <begin position="37"/>
        <end position="56"/>
    </location>
</feature>
<gene>
    <name evidence="8" type="ORF">BSAL_48460</name>
</gene>
<dbReference type="InterPro" id="IPR000425">
    <property type="entry name" value="MIP"/>
</dbReference>
<accession>A0A0S4KLV5</accession>
<dbReference type="PANTHER" id="PTHR45724">
    <property type="entry name" value="AQUAPORIN NIP2-1"/>
    <property type="match status" value="1"/>
</dbReference>
<dbReference type="InterPro" id="IPR022357">
    <property type="entry name" value="MIP_CS"/>
</dbReference>
<evidence type="ECO:0000256" key="5">
    <source>
        <dbReference type="ARBA" id="ARBA00023136"/>
    </source>
</evidence>
<reference evidence="9" key="1">
    <citation type="submission" date="2015-09" db="EMBL/GenBank/DDBJ databases">
        <authorList>
            <consortium name="Pathogen Informatics"/>
        </authorList>
    </citation>
    <scope>NUCLEOTIDE SEQUENCE [LARGE SCALE GENOMIC DNA]</scope>
    <source>
        <strain evidence="9">Lake Konstanz</strain>
    </source>
</reference>
<keyword evidence="2 6" id="KW-0813">Transport</keyword>
<comment type="subcellular location">
    <subcellularLocation>
        <location evidence="1">Membrane</location>
        <topology evidence="1">Multi-pass membrane protein</topology>
    </subcellularLocation>
</comment>
<dbReference type="InterPro" id="IPR034294">
    <property type="entry name" value="Aquaporin_transptr"/>
</dbReference>
<comment type="similarity">
    <text evidence="6">Belongs to the MIP/aquaporin (TC 1.A.8) family.</text>
</comment>
<feature type="transmembrane region" description="Helical" evidence="7">
    <location>
        <begin position="195"/>
        <end position="215"/>
    </location>
</feature>
<dbReference type="Proteomes" id="UP000051952">
    <property type="component" value="Unassembled WGS sequence"/>
</dbReference>
<organism evidence="8 9">
    <name type="scientific">Bodo saltans</name>
    <name type="common">Flagellated protozoan</name>
    <dbReference type="NCBI Taxonomy" id="75058"/>
    <lineage>
        <taxon>Eukaryota</taxon>
        <taxon>Discoba</taxon>
        <taxon>Euglenozoa</taxon>
        <taxon>Kinetoplastea</taxon>
        <taxon>Metakinetoplastina</taxon>
        <taxon>Eubodonida</taxon>
        <taxon>Bodonidae</taxon>
        <taxon>Bodo</taxon>
    </lineage>
</organism>
<evidence type="ECO:0000313" key="8">
    <source>
        <dbReference type="EMBL" id="CUI15569.1"/>
    </source>
</evidence>
<evidence type="ECO:0000256" key="1">
    <source>
        <dbReference type="ARBA" id="ARBA00004141"/>
    </source>
</evidence>
<evidence type="ECO:0000256" key="2">
    <source>
        <dbReference type="ARBA" id="ARBA00022448"/>
    </source>
</evidence>
<dbReference type="EMBL" id="CYKH01002252">
    <property type="protein sequence ID" value="CUI15569.1"/>
    <property type="molecule type" value="Genomic_DNA"/>
</dbReference>
<dbReference type="GO" id="GO:0016020">
    <property type="term" value="C:membrane"/>
    <property type="evidence" value="ECO:0007669"/>
    <property type="project" value="UniProtKB-SubCell"/>
</dbReference>
<dbReference type="Pfam" id="PF00230">
    <property type="entry name" value="MIP"/>
    <property type="match status" value="1"/>
</dbReference>
<evidence type="ECO:0000256" key="4">
    <source>
        <dbReference type="ARBA" id="ARBA00022989"/>
    </source>
</evidence>
<evidence type="ECO:0000256" key="7">
    <source>
        <dbReference type="SAM" id="Phobius"/>
    </source>
</evidence>
<feature type="transmembrane region" description="Helical" evidence="7">
    <location>
        <begin position="77"/>
        <end position="99"/>
    </location>
</feature>
<dbReference type="OrthoDB" id="3222at2759"/>
<feature type="transmembrane region" description="Helical" evidence="7">
    <location>
        <begin position="145"/>
        <end position="165"/>
    </location>
</feature>
<dbReference type="VEuPathDB" id="TriTrypDB:BSAL_48460"/>
<keyword evidence="3 6" id="KW-0812">Transmembrane</keyword>
<proteinExistence type="inferred from homology"/>
<dbReference type="AlphaFoldDB" id="A0A0S4KLV5"/>
<evidence type="ECO:0000313" key="9">
    <source>
        <dbReference type="Proteomes" id="UP000051952"/>
    </source>
</evidence>
<dbReference type="PROSITE" id="PS00221">
    <property type="entry name" value="MIP"/>
    <property type="match status" value="1"/>
</dbReference>
<dbReference type="OMA" id="LALNTMH"/>